<dbReference type="Pfam" id="PF16192">
    <property type="entry name" value="PMT_4TMC"/>
    <property type="match status" value="1"/>
</dbReference>
<feature type="transmembrane region" description="Helical" evidence="16">
    <location>
        <begin position="291"/>
        <end position="311"/>
    </location>
</feature>
<gene>
    <name evidence="18" type="ORF">DCS_04012</name>
</gene>
<keyword evidence="10 16" id="KW-1133">Transmembrane helix</keyword>
<feature type="transmembrane region" description="Helical" evidence="16">
    <location>
        <begin position="228"/>
        <end position="245"/>
    </location>
</feature>
<feature type="region of interest" description="Disordered" evidence="15">
    <location>
        <begin position="950"/>
        <end position="1028"/>
    </location>
</feature>
<evidence type="ECO:0000256" key="15">
    <source>
        <dbReference type="SAM" id="MobiDB-lite"/>
    </source>
</evidence>
<keyword evidence="7 16" id="KW-0812">Transmembrane</keyword>
<dbReference type="InterPro" id="IPR036300">
    <property type="entry name" value="MIR_dom_sf"/>
</dbReference>
<dbReference type="Gene3D" id="2.80.10.50">
    <property type="match status" value="1"/>
</dbReference>
<evidence type="ECO:0000256" key="16">
    <source>
        <dbReference type="SAM" id="Phobius"/>
    </source>
</evidence>
<keyword evidence="6 18" id="KW-0808">Transferase</keyword>
<dbReference type="UniPathway" id="UPA00378"/>
<dbReference type="EMBL" id="LAYC01000002">
    <property type="protein sequence ID" value="KYK57005.1"/>
    <property type="molecule type" value="Genomic_DNA"/>
</dbReference>
<dbReference type="CDD" id="cd23283">
    <property type="entry name" value="beta-trefoil_MIR_PMT1-like"/>
    <property type="match status" value="1"/>
</dbReference>
<dbReference type="Pfam" id="PF02815">
    <property type="entry name" value="MIR"/>
    <property type="match status" value="1"/>
</dbReference>
<dbReference type="Proteomes" id="UP000076580">
    <property type="component" value="Chromosome 02"/>
</dbReference>
<comment type="similarity">
    <text evidence="3">Belongs to the glycosyltransferase 39 family.</text>
</comment>
<evidence type="ECO:0000256" key="6">
    <source>
        <dbReference type="ARBA" id="ARBA00022679"/>
    </source>
</evidence>
<reference evidence="18 19" key="1">
    <citation type="journal article" date="2016" name="Sci. Rep.">
        <title>Insights into Adaptations to a Near-Obligate Nematode Endoparasitic Lifestyle from the Finished Genome of Drechmeria coniospora.</title>
        <authorList>
            <person name="Zhang L."/>
            <person name="Zhou Z."/>
            <person name="Guo Q."/>
            <person name="Fokkens L."/>
            <person name="Miskei M."/>
            <person name="Pocsi I."/>
            <person name="Zhang W."/>
            <person name="Chen M."/>
            <person name="Wang L."/>
            <person name="Sun Y."/>
            <person name="Donzelli B.G."/>
            <person name="Gibson D.M."/>
            <person name="Nelson D.R."/>
            <person name="Luo J.G."/>
            <person name="Rep M."/>
            <person name="Liu H."/>
            <person name="Yang S."/>
            <person name="Wang J."/>
            <person name="Krasnoff S.B."/>
            <person name="Xu Y."/>
            <person name="Molnar I."/>
            <person name="Lin M."/>
        </authorList>
    </citation>
    <scope>NUCLEOTIDE SEQUENCE [LARGE SCALE GENOMIC DNA]</scope>
    <source>
        <strain evidence="18 19">ARSEF 6962</strain>
    </source>
</reference>
<dbReference type="InterPro" id="IPR003342">
    <property type="entry name" value="ArnT-like_N"/>
</dbReference>
<dbReference type="FunCoup" id="A0A151GIR0">
    <property type="interactions" value="51"/>
</dbReference>
<comment type="catalytic activity">
    <reaction evidence="14">
        <text>a di-trans,poly-cis-dolichyl beta-D-mannosyl phosphate + L-seryl-[protein] = 3-O-(alpha-D-mannosyl)-L-seryl-[protein] + a di-trans,poly-cis-dolichyl phosphate + H(+)</text>
        <dbReference type="Rhea" id="RHEA:17377"/>
        <dbReference type="Rhea" id="RHEA-COMP:9863"/>
        <dbReference type="Rhea" id="RHEA-COMP:13546"/>
        <dbReference type="Rhea" id="RHEA-COMP:19498"/>
        <dbReference type="Rhea" id="RHEA-COMP:19501"/>
        <dbReference type="ChEBI" id="CHEBI:15378"/>
        <dbReference type="ChEBI" id="CHEBI:29999"/>
        <dbReference type="ChEBI" id="CHEBI:57683"/>
        <dbReference type="ChEBI" id="CHEBI:58211"/>
        <dbReference type="ChEBI" id="CHEBI:137321"/>
        <dbReference type="EC" id="2.4.1.109"/>
    </reaction>
</comment>
<dbReference type="InterPro" id="IPR032421">
    <property type="entry name" value="PMT_4TMC"/>
</dbReference>
<dbReference type="GO" id="GO:0004169">
    <property type="term" value="F:dolichyl-phosphate-mannose-protein mannosyltransferase activity"/>
    <property type="evidence" value="ECO:0007669"/>
    <property type="project" value="UniProtKB-EC"/>
</dbReference>
<protein>
    <recommendedName>
        <fullName evidence="4">dolichyl-phosphate-mannose--protein mannosyltransferase</fullName>
        <ecNumber evidence="4">2.4.1.109</ecNumber>
    </recommendedName>
</protein>
<feature type="transmembrane region" description="Helical" evidence="16">
    <location>
        <begin position="686"/>
        <end position="707"/>
    </location>
</feature>
<evidence type="ECO:0000256" key="11">
    <source>
        <dbReference type="ARBA" id="ARBA00023136"/>
    </source>
</evidence>
<dbReference type="FunFam" id="2.80.10.50:FF:000034">
    <property type="entry name" value="Dolichyl-phosphate-mannose-protein mannosyltransferase 1"/>
    <property type="match status" value="1"/>
</dbReference>
<comment type="catalytic activity">
    <reaction evidence="13">
        <text>a di-trans,poly-cis-dolichyl beta-D-mannosyl phosphate + L-threonyl-[protein] = 3-O-(alpha-D-mannosyl)-L-threonyl-[protein] + a di-trans,poly-cis-dolichyl phosphate + H(+)</text>
        <dbReference type="Rhea" id="RHEA:53396"/>
        <dbReference type="Rhea" id="RHEA-COMP:11060"/>
        <dbReference type="Rhea" id="RHEA-COMP:13547"/>
        <dbReference type="Rhea" id="RHEA-COMP:19498"/>
        <dbReference type="Rhea" id="RHEA-COMP:19501"/>
        <dbReference type="ChEBI" id="CHEBI:15378"/>
        <dbReference type="ChEBI" id="CHEBI:30013"/>
        <dbReference type="ChEBI" id="CHEBI:57683"/>
        <dbReference type="ChEBI" id="CHEBI:58211"/>
        <dbReference type="ChEBI" id="CHEBI:137323"/>
        <dbReference type="EC" id="2.4.1.109"/>
    </reaction>
</comment>
<feature type="domain" description="MIR" evidence="17">
    <location>
        <begin position="340"/>
        <end position="394"/>
    </location>
</feature>
<dbReference type="InParanoid" id="A0A151GIR0"/>
<evidence type="ECO:0000256" key="9">
    <source>
        <dbReference type="ARBA" id="ARBA00022824"/>
    </source>
</evidence>
<sequence length="1028" mass="114721">MARLSSGRSKGSHPPVEERVASGNGQSPAKSKAKAKKTTSYKSEGVKNHDVLLLPSSDYSIALALTALAAIIRFFRIYQPTSVVFDEVHFGGFASKYIKGKFFMDVHPPLAKMLIALTGWLAGYDGVFDFKEIGKDYLEPGVPYVAMRMFPAVCGVALAPFMFLTLKATGCRTLTAAMTAALIIFENGLLTQARLILLDSPLVAATAFSALAFTCFTNQHEQGPSKAFQPAWWFWLVNTGLGLGITVSIKWVGLFTIAWVGALTVVQLWVLLGDNKNVTMRLWAKHFMARVFCLIVIPVTFYLAMFAIHFLCLVNPGDGDGFMSSEFQATLNSKSMTDVPADVIMGSRVSIRHVNTQGGYLHSHPLMYPTGSQQQQITLYPHKDLNNIWLLENQTQPLGVDGEPVNGTDAWDSIEPEYIKNGAILKLFHQPTKRRLHSHDVRPPVTEADWQFEVSAYGFDGFDGDANDLFRVEIVKKKSYGSLAKQRLRTIETKFRLVHVMTGCVLFSHKVKLPEWASEQQEVTCARGGSLPNSLWYVEHNEHPKLGETAEKVNYRRLGFFAKFWELQKVMWQTNAGLTDSHAWDSRPGSWPLLRRGINFWSKSHRQIYLIGNPIIWWASTMTIVIWVLFKTVAVLRWQRSYNDYSSTTFKRFDYEIGTSVLGWALHYFPFYLMGRQLFLHHYFPALYFAIIGLGQLFDYLTVRVPIVRSRKGDSVNKVAVSCFLAMSVIAFIAYSPLAYGNRWTKTECKRVKWIKTWDWDCGHFLDSYGEYATVFDAESTSLGASATGGLAPGTAADGQVFQAESVEYRDQDGNLLNAEQVKALESKGDVKFETKYRTKGQPDHPAPQAAPGAQSVEYRDQDGNILNLEQVKALERNSNVKFETRYGTKPVGEVPGNQAGAPSQKVSYGTESKVEYRDQNGNLLDPEQVKSMKGKVSFETKYETKLRVVDNAGNEVPPPAGGWPADMADGANVPPHPEVEGVDQETPKVEQANKDNEAAASRDGEVESHQAEAKPGEGLEATKRDEL</sequence>
<comment type="subcellular location">
    <subcellularLocation>
        <location evidence="1">Endoplasmic reticulum membrane</location>
        <topology evidence="1">Multi-pass membrane protein</topology>
    </subcellularLocation>
</comment>
<feature type="compositionally biased region" description="Basic and acidic residues" evidence="15">
    <location>
        <begin position="986"/>
        <end position="1028"/>
    </location>
</feature>
<keyword evidence="9" id="KW-0256">Endoplasmic reticulum</keyword>
<dbReference type="EC" id="2.4.1.109" evidence="4"/>
<dbReference type="STRING" id="98403.A0A151GIR0"/>
<evidence type="ECO:0000256" key="10">
    <source>
        <dbReference type="ARBA" id="ARBA00022989"/>
    </source>
</evidence>
<dbReference type="PANTHER" id="PTHR10050">
    <property type="entry name" value="DOLICHYL-PHOSPHATE-MANNOSE--PROTEIN MANNOSYLTRANSFERASE"/>
    <property type="match status" value="1"/>
</dbReference>
<comment type="caution">
    <text evidence="18">The sequence shown here is derived from an EMBL/GenBank/DDBJ whole genome shotgun (WGS) entry which is preliminary data.</text>
</comment>
<keyword evidence="8" id="KW-0677">Repeat</keyword>
<dbReference type="GeneID" id="63716655"/>
<evidence type="ECO:0000256" key="3">
    <source>
        <dbReference type="ARBA" id="ARBA00007222"/>
    </source>
</evidence>
<feature type="transmembrane region" description="Helical" evidence="16">
    <location>
        <begin position="196"/>
        <end position="216"/>
    </location>
</feature>
<feature type="transmembrane region" description="Helical" evidence="16">
    <location>
        <begin position="251"/>
        <end position="271"/>
    </location>
</feature>
<evidence type="ECO:0000256" key="13">
    <source>
        <dbReference type="ARBA" id="ARBA00045085"/>
    </source>
</evidence>
<evidence type="ECO:0000256" key="1">
    <source>
        <dbReference type="ARBA" id="ARBA00004477"/>
    </source>
</evidence>
<feature type="transmembrane region" description="Helical" evidence="16">
    <location>
        <begin position="719"/>
        <end position="740"/>
    </location>
</feature>
<feature type="transmembrane region" description="Helical" evidence="16">
    <location>
        <begin position="657"/>
        <end position="674"/>
    </location>
</feature>
<feature type="region of interest" description="Disordered" evidence="15">
    <location>
        <begin position="1"/>
        <end position="41"/>
    </location>
</feature>
<dbReference type="AlphaFoldDB" id="A0A151GIR0"/>
<evidence type="ECO:0000256" key="4">
    <source>
        <dbReference type="ARBA" id="ARBA00012839"/>
    </source>
</evidence>
<evidence type="ECO:0000256" key="14">
    <source>
        <dbReference type="ARBA" id="ARBA00045102"/>
    </source>
</evidence>
<dbReference type="RefSeq" id="XP_040656357.1">
    <property type="nucleotide sequence ID" value="XM_040801324.1"/>
</dbReference>
<evidence type="ECO:0000313" key="19">
    <source>
        <dbReference type="Proteomes" id="UP000076580"/>
    </source>
</evidence>
<dbReference type="PROSITE" id="PS50919">
    <property type="entry name" value="MIR"/>
    <property type="match status" value="3"/>
</dbReference>
<evidence type="ECO:0000256" key="5">
    <source>
        <dbReference type="ARBA" id="ARBA00022676"/>
    </source>
</evidence>
<keyword evidence="5" id="KW-0328">Glycosyltransferase</keyword>
<dbReference type="Pfam" id="PF02366">
    <property type="entry name" value="PMT"/>
    <property type="match status" value="1"/>
</dbReference>
<feature type="domain" description="MIR" evidence="17">
    <location>
        <begin position="416"/>
        <end position="475"/>
    </location>
</feature>
<feature type="transmembrane region" description="Helical" evidence="16">
    <location>
        <begin position="173"/>
        <end position="190"/>
    </location>
</feature>
<evidence type="ECO:0000256" key="12">
    <source>
        <dbReference type="ARBA" id="ARBA00023180"/>
    </source>
</evidence>
<feature type="transmembrane region" description="Helical" evidence="16">
    <location>
        <begin position="106"/>
        <end position="124"/>
    </location>
</feature>
<dbReference type="OrthoDB" id="292747at2759"/>
<feature type="transmembrane region" description="Helical" evidence="16">
    <location>
        <begin position="615"/>
        <end position="636"/>
    </location>
</feature>
<name>A0A151GIR0_DRECN</name>
<keyword evidence="11 16" id="KW-0472">Membrane</keyword>
<dbReference type="PANTHER" id="PTHR10050:SF50">
    <property type="entry name" value="DOLICHYL-PHOSPHATE-MANNOSE--PROTEIN MANNOSYLTRANSFERASE 1-RELATED"/>
    <property type="match status" value="1"/>
</dbReference>
<evidence type="ECO:0000259" key="17">
    <source>
        <dbReference type="PROSITE" id="PS50919"/>
    </source>
</evidence>
<evidence type="ECO:0000256" key="2">
    <source>
        <dbReference type="ARBA" id="ARBA00004922"/>
    </source>
</evidence>
<dbReference type="InterPro" id="IPR016093">
    <property type="entry name" value="MIR_motif"/>
</dbReference>
<feature type="transmembrane region" description="Helical" evidence="16">
    <location>
        <begin position="144"/>
        <end position="166"/>
    </location>
</feature>
<accession>A0A151GIR0</accession>
<dbReference type="SMART" id="SM00472">
    <property type="entry name" value="MIR"/>
    <property type="match status" value="3"/>
</dbReference>
<evidence type="ECO:0000256" key="8">
    <source>
        <dbReference type="ARBA" id="ARBA00022737"/>
    </source>
</evidence>
<dbReference type="GO" id="GO:0031502">
    <property type="term" value="C:dolichyl-phosphate-mannose-protein mannosyltransferase complex"/>
    <property type="evidence" value="ECO:0007669"/>
    <property type="project" value="UniProtKB-ARBA"/>
</dbReference>
<dbReference type="SUPFAM" id="SSF82109">
    <property type="entry name" value="MIR domain"/>
    <property type="match status" value="1"/>
</dbReference>
<keyword evidence="19" id="KW-1185">Reference proteome</keyword>
<evidence type="ECO:0000256" key="7">
    <source>
        <dbReference type="ARBA" id="ARBA00022692"/>
    </source>
</evidence>
<comment type="pathway">
    <text evidence="2">Protein modification; protein glycosylation.</text>
</comment>
<evidence type="ECO:0000313" key="18">
    <source>
        <dbReference type="EMBL" id="KYK57005.1"/>
    </source>
</evidence>
<organism evidence="18 19">
    <name type="scientific">Drechmeria coniospora</name>
    <name type="common">Nematophagous fungus</name>
    <name type="synonym">Meria coniospora</name>
    <dbReference type="NCBI Taxonomy" id="98403"/>
    <lineage>
        <taxon>Eukaryota</taxon>
        <taxon>Fungi</taxon>
        <taxon>Dikarya</taxon>
        <taxon>Ascomycota</taxon>
        <taxon>Pezizomycotina</taxon>
        <taxon>Sordariomycetes</taxon>
        <taxon>Hypocreomycetidae</taxon>
        <taxon>Hypocreales</taxon>
        <taxon>Ophiocordycipitaceae</taxon>
        <taxon>Drechmeria</taxon>
    </lineage>
</organism>
<proteinExistence type="inferred from homology"/>
<feature type="domain" description="MIR" evidence="17">
    <location>
        <begin position="485"/>
        <end position="541"/>
    </location>
</feature>
<dbReference type="InterPro" id="IPR027005">
    <property type="entry name" value="PMT-like"/>
</dbReference>
<keyword evidence="12" id="KW-0325">Glycoprotein</keyword>